<evidence type="ECO:0000256" key="2">
    <source>
        <dbReference type="ARBA" id="ARBA00022840"/>
    </source>
</evidence>
<sequence length="449" mass="51015">MTKESLVYGRSLLKEELPFSLTDENMGKLITKPAFMTVKGERVCARCSTVSTLTRGYPCTCGGVCLYCRECIGMGKVRECAKLYSMIDPRQFVSFDKPCLKWEGQLSAQQSDASDKVIESIRSSKETILWAVAGAGKTEMLFRGIQEALESNKRVCIASPRVDVCLELAPRIQEAFPDVPLAVLYGGAEESYVYTQLVIATAHQLYRFEAAFDILIIDEVDAFPFYMNKALLFAAEKARRNPSCQIYLTATPDKLMQKRIKNKQIEAVILPARYHGFALPVPKAIYHKNDILGNRYAENTILIRHMLVLIGQKKRFLLFIPTIAMMEKMRLIFQNVFKDVSFECVHSKDDQRKEKVLNMRKGKLDFLATTTILERGVTFDDIDVIVWCADHTVYTEAALVQISGRAGRSKEYPDGHVTLYHQGWTKAMKRALKQIRRMNDLARCRGLIQ</sequence>
<dbReference type="InterPro" id="IPR006935">
    <property type="entry name" value="Helicase/UvrB_N"/>
</dbReference>
<reference evidence="6 9" key="2">
    <citation type="submission" date="2019-07" db="EMBL/GenBank/DDBJ databases">
        <title>Whole genome shotgun sequence of Alkalibacterium putridalgicola NBRC 103243.</title>
        <authorList>
            <person name="Hosoyama A."/>
            <person name="Uohara A."/>
            <person name="Ohji S."/>
            <person name="Ichikawa N."/>
        </authorList>
    </citation>
    <scope>NUCLEOTIDE SEQUENCE [LARGE SCALE GENOMIC DNA]</scope>
    <source>
        <strain evidence="6 9">NBRC 103243</strain>
    </source>
</reference>
<dbReference type="AlphaFoldDB" id="A0A1H7U8P5"/>
<dbReference type="PROSITE" id="PS51192">
    <property type="entry name" value="HELICASE_ATP_BIND_1"/>
    <property type="match status" value="1"/>
</dbReference>
<proteinExistence type="predicted"/>
<dbReference type="Proteomes" id="UP000198548">
    <property type="component" value="Unassembled WGS sequence"/>
</dbReference>
<dbReference type="STRING" id="426703.SAMN04488100_11623"/>
<name>A0A1H7U8P5_9LACT</name>
<dbReference type="Pfam" id="PF04851">
    <property type="entry name" value="ResIII"/>
    <property type="match status" value="1"/>
</dbReference>
<dbReference type="GO" id="GO:0003677">
    <property type="term" value="F:DNA binding"/>
    <property type="evidence" value="ECO:0007669"/>
    <property type="project" value="UniProtKB-KW"/>
</dbReference>
<dbReference type="GO" id="GO:0016787">
    <property type="term" value="F:hydrolase activity"/>
    <property type="evidence" value="ECO:0007669"/>
    <property type="project" value="InterPro"/>
</dbReference>
<keyword evidence="6" id="KW-0347">Helicase</keyword>
<evidence type="ECO:0000256" key="1">
    <source>
        <dbReference type="ARBA" id="ARBA00022741"/>
    </source>
</evidence>
<evidence type="ECO:0000313" key="7">
    <source>
        <dbReference type="EMBL" id="SEL93116.1"/>
    </source>
</evidence>
<dbReference type="InterPro" id="IPR001650">
    <property type="entry name" value="Helicase_C-like"/>
</dbReference>
<keyword evidence="9" id="KW-1185">Reference proteome</keyword>
<dbReference type="GO" id="GO:0006310">
    <property type="term" value="P:DNA recombination"/>
    <property type="evidence" value="ECO:0007669"/>
    <property type="project" value="TreeGrafter"/>
</dbReference>
<accession>A0A1H7U8P5</accession>
<dbReference type="GO" id="GO:0006270">
    <property type="term" value="P:DNA replication initiation"/>
    <property type="evidence" value="ECO:0007669"/>
    <property type="project" value="TreeGrafter"/>
</dbReference>
<feature type="domain" description="Helicase ATP-binding" evidence="4">
    <location>
        <begin position="118"/>
        <end position="270"/>
    </location>
</feature>
<protein>
    <submittedName>
        <fullName evidence="7">Competence protein ComFA</fullName>
    </submittedName>
    <submittedName>
        <fullName evidence="6">DNA/RNA helicase</fullName>
    </submittedName>
</protein>
<evidence type="ECO:0000313" key="8">
    <source>
        <dbReference type="Proteomes" id="UP000198548"/>
    </source>
</evidence>
<dbReference type="InterPro" id="IPR027417">
    <property type="entry name" value="P-loop_NTPase"/>
</dbReference>
<dbReference type="SMART" id="SM00487">
    <property type="entry name" value="DEXDc"/>
    <property type="match status" value="1"/>
</dbReference>
<evidence type="ECO:0000313" key="9">
    <source>
        <dbReference type="Proteomes" id="UP000321425"/>
    </source>
</evidence>
<keyword evidence="6" id="KW-0378">Hydrolase</keyword>
<dbReference type="EMBL" id="BJUX01000019">
    <property type="protein sequence ID" value="GEK89611.1"/>
    <property type="molecule type" value="Genomic_DNA"/>
</dbReference>
<evidence type="ECO:0000259" key="4">
    <source>
        <dbReference type="PROSITE" id="PS51192"/>
    </source>
</evidence>
<dbReference type="RefSeq" id="WP_143058684.1">
    <property type="nucleotide sequence ID" value="NZ_BJUX01000019.1"/>
</dbReference>
<feature type="domain" description="Helicase C-terminal" evidence="5">
    <location>
        <begin position="302"/>
        <end position="449"/>
    </location>
</feature>
<dbReference type="SUPFAM" id="SSF52540">
    <property type="entry name" value="P-loop containing nucleoside triphosphate hydrolases"/>
    <property type="match status" value="1"/>
</dbReference>
<dbReference type="GO" id="GO:0005524">
    <property type="term" value="F:ATP binding"/>
    <property type="evidence" value="ECO:0007669"/>
    <property type="project" value="UniProtKB-KW"/>
</dbReference>
<dbReference type="InterPro" id="IPR014001">
    <property type="entry name" value="Helicase_ATP-bd"/>
</dbReference>
<dbReference type="PROSITE" id="PS51194">
    <property type="entry name" value="HELICASE_CTER"/>
    <property type="match status" value="1"/>
</dbReference>
<dbReference type="Proteomes" id="UP000321425">
    <property type="component" value="Unassembled WGS sequence"/>
</dbReference>
<evidence type="ECO:0000256" key="3">
    <source>
        <dbReference type="ARBA" id="ARBA00023125"/>
    </source>
</evidence>
<keyword evidence="1" id="KW-0547">Nucleotide-binding</keyword>
<dbReference type="SMART" id="SM00490">
    <property type="entry name" value="HELICc"/>
    <property type="match status" value="1"/>
</dbReference>
<dbReference type="GO" id="GO:0006302">
    <property type="term" value="P:double-strand break repair"/>
    <property type="evidence" value="ECO:0007669"/>
    <property type="project" value="TreeGrafter"/>
</dbReference>
<organism evidence="7 8">
    <name type="scientific">Alkalibacterium putridalgicola</name>
    <dbReference type="NCBI Taxonomy" id="426703"/>
    <lineage>
        <taxon>Bacteria</taxon>
        <taxon>Bacillati</taxon>
        <taxon>Bacillota</taxon>
        <taxon>Bacilli</taxon>
        <taxon>Lactobacillales</taxon>
        <taxon>Carnobacteriaceae</taxon>
        <taxon>Alkalibacterium</taxon>
    </lineage>
</organism>
<dbReference type="Pfam" id="PF00271">
    <property type="entry name" value="Helicase_C"/>
    <property type="match status" value="1"/>
</dbReference>
<evidence type="ECO:0000259" key="5">
    <source>
        <dbReference type="PROSITE" id="PS51194"/>
    </source>
</evidence>
<dbReference type="PANTHER" id="PTHR30580:SF1">
    <property type="entry name" value="COMF OPERON PROTEIN 1"/>
    <property type="match status" value="1"/>
</dbReference>
<keyword evidence="2" id="KW-0067">ATP-binding</keyword>
<reference evidence="7 8" key="1">
    <citation type="submission" date="2016-10" db="EMBL/GenBank/DDBJ databases">
        <authorList>
            <person name="de Groot N.N."/>
        </authorList>
    </citation>
    <scope>NUCLEOTIDE SEQUENCE [LARGE SCALE GENOMIC DNA]</scope>
    <source>
        <strain evidence="7 8">DSM 19182</strain>
    </source>
</reference>
<evidence type="ECO:0000313" key="6">
    <source>
        <dbReference type="EMBL" id="GEK89611.1"/>
    </source>
</evidence>
<dbReference type="EMBL" id="FOBL01000016">
    <property type="protein sequence ID" value="SEL93116.1"/>
    <property type="molecule type" value="Genomic_DNA"/>
</dbReference>
<dbReference type="OrthoDB" id="2077914at2"/>
<keyword evidence="3" id="KW-0238">DNA-binding</keyword>
<gene>
    <name evidence="6" type="primary">comFA</name>
    <name evidence="6" type="ORF">APU01nite_16500</name>
    <name evidence="7" type="ORF">SAMN04488100_11623</name>
</gene>
<dbReference type="GO" id="GO:0043138">
    <property type="term" value="F:3'-5' DNA helicase activity"/>
    <property type="evidence" value="ECO:0007669"/>
    <property type="project" value="TreeGrafter"/>
</dbReference>
<dbReference type="PANTHER" id="PTHR30580">
    <property type="entry name" value="PRIMOSOMAL PROTEIN N"/>
    <property type="match status" value="1"/>
</dbReference>
<dbReference type="Gene3D" id="3.40.50.300">
    <property type="entry name" value="P-loop containing nucleotide triphosphate hydrolases"/>
    <property type="match status" value="2"/>
</dbReference>